<proteinExistence type="predicted"/>
<evidence type="ECO:0000256" key="1">
    <source>
        <dbReference type="SAM" id="MobiDB-lite"/>
    </source>
</evidence>
<evidence type="ECO:0000313" key="2">
    <source>
        <dbReference type="EMBL" id="KAG6387398.1"/>
    </source>
</evidence>
<feature type="region of interest" description="Disordered" evidence="1">
    <location>
        <begin position="22"/>
        <end position="42"/>
    </location>
</feature>
<dbReference type="Proteomes" id="UP000298416">
    <property type="component" value="Unassembled WGS sequence"/>
</dbReference>
<reference evidence="2" key="2">
    <citation type="submission" date="2020-08" db="EMBL/GenBank/DDBJ databases">
        <title>Plant Genome Project.</title>
        <authorList>
            <person name="Zhang R.-G."/>
        </authorList>
    </citation>
    <scope>NUCLEOTIDE SEQUENCE</scope>
    <source>
        <strain evidence="2">Huo1</strain>
        <tissue evidence="2">Leaf</tissue>
    </source>
</reference>
<sequence>MFIVPALGFRKMMMDVAIQGIREPNPRQLQQRPTKDNGARGEAWVRERADDGEHESHIHQLGVSSLDRLHPRQEEMRKGRRCLRSWIQCPNGRIKHSDCSTKPDRHNRGEICMLEKISEDHEEYALNPERSRR</sequence>
<comment type="caution">
    <text evidence="2">The sequence shown here is derived from an EMBL/GenBank/DDBJ whole genome shotgun (WGS) entry which is preliminary data.</text>
</comment>
<evidence type="ECO:0000313" key="3">
    <source>
        <dbReference type="Proteomes" id="UP000298416"/>
    </source>
</evidence>
<dbReference type="EMBL" id="PNBA02000021">
    <property type="protein sequence ID" value="KAG6387398.1"/>
    <property type="molecule type" value="Genomic_DNA"/>
</dbReference>
<reference evidence="2" key="1">
    <citation type="submission" date="2018-01" db="EMBL/GenBank/DDBJ databases">
        <authorList>
            <person name="Mao J.F."/>
        </authorList>
    </citation>
    <scope>NUCLEOTIDE SEQUENCE</scope>
    <source>
        <strain evidence="2">Huo1</strain>
        <tissue evidence="2">Leaf</tissue>
    </source>
</reference>
<feature type="compositionally biased region" description="Basic and acidic residues" evidence="1">
    <location>
        <begin position="33"/>
        <end position="42"/>
    </location>
</feature>
<keyword evidence="3" id="KW-1185">Reference proteome</keyword>
<dbReference type="AlphaFoldDB" id="A0A8X8W3I4"/>
<organism evidence="2">
    <name type="scientific">Salvia splendens</name>
    <name type="common">Scarlet sage</name>
    <dbReference type="NCBI Taxonomy" id="180675"/>
    <lineage>
        <taxon>Eukaryota</taxon>
        <taxon>Viridiplantae</taxon>
        <taxon>Streptophyta</taxon>
        <taxon>Embryophyta</taxon>
        <taxon>Tracheophyta</taxon>
        <taxon>Spermatophyta</taxon>
        <taxon>Magnoliopsida</taxon>
        <taxon>eudicotyledons</taxon>
        <taxon>Gunneridae</taxon>
        <taxon>Pentapetalae</taxon>
        <taxon>asterids</taxon>
        <taxon>lamiids</taxon>
        <taxon>Lamiales</taxon>
        <taxon>Lamiaceae</taxon>
        <taxon>Nepetoideae</taxon>
        <taxon>Mentheae</taxon>
        <taxon>Salviinae</taxon>
        <taxon>Salvia</taxon>
        <taxon>Salvia subgen. Calosphace</taxon>
        <taxon>core Calosphace</taxon>
    </lineage>
</organism>
<accession>A0A8X8W3I4</accession>
<name>A0A8X8W3I4_SALSN</name>
<gene>
    <name evidence="2" type="ORF">SASPL_152585</name>
</gene>
<protein>
    <submittedName>
        <fullName evidence="2">Uncharacterized protein</fullName>
    </submittedName>
</protein>